<gene>
    <name evidence="2" type="ORF">THAOC_22887</name>
</gene>
<name>K0RVW2_THAOC</name>
<comment type="caution">
    <text evidence="2">The sequence shown here is derived from an EMBL/GenBank/DDBJ whole genome shotgun (WGS) entry which is preliminary data.</text>
</comment>
<evidence type="ECO:0000313" key="3">
    <source>
        <dbReference type="Proteomes" id="UP000266841"/>
    </source>
</evidence>
<protein>
    <submittedName>
        <fullName evidence="2">Uncharacterized protein</fullName>
    </submittedName>
</protein>
<dbReference type="OrthoDB" id="10681521at2759"/>
<evidence type="ECO:0000256" key="1">
    <source>
        <dbReference type="SAM" id="MobiDB-lite"/>
    </source>
</evidence>
<feature type="region of interest" description="Disordered" evidence="1">
    <location>
        <begin position="1"/>
        <end position="46"/>
    </location>
</feature>
<organism evidence="2 3">
    <name type="scientific">Thalassiosira oceanica</name>
    <name type="common">Marine diatom</name>
    <dbReference type="NCBI Taxonomy" id="159749"/>
    <lineage>
        <taxon>Eukaryota</taxon>
        <taxon>Sar</taxon>
        <taxon>Stramenopiles</taxon>
        <taxon>Ochrophyta</taxon>
        <taxon>Bacillariophyta</taxon>
        <taxon>Coscinodiscophyceae</taxon>
        <taxon>Thalassiosirophycidae</taxon>
        <taxon>Thalassiosirales</taxon>
        <taxon>Thalassiosiraceae</taxon>
        <taxon>Thalassiosira</taxon>
    </lineage>
</organism>
<reference evidence="2 3" key="1">
    <citation type="journal article" date="2012" name="Genome Biol.">
        <title>Genome and low-iron response of an oceanic diatom adapted to chronic iron limitation.</title>
        <authorList>
            <person name="Lommer M."/>
            <person name="Specht M."/>
            <person name="Roy A.S."/>
            <person name="Kraemer L."/>
            <person name="Andreson R."/>
            <person name="Gutowska M.A."/>
            <person name="Wolf J."/>
            <person name="Bergner S.V."/>
            <person name="Schilhabel M.B."/>
            <person name="Klostermeier U.C."/>
            <person name="Beiko R.G."/>
            <person name="Rosenstiel P."/>
            <person name="Hippler M."/>
            <person name="Laroche J."/>
        </authorList>
    </citation>
    <scope>NUCLEOTIDE SEQUENCE [LARGE SCALE GENOMIC DNA]</scope>
    <source>
        <strain evidence="2 3">CCMP1005</strain>
    </source>
</reference>
<dbReference type="EMBL" id="AGNL01029476">
    <property type="protein sequence ID" value="EJK57105.1"/>
    <property type="molecule type" value="Genomic_DNA"/>
</dbReference>
<sequence length="81" mass="8230">RSGSSASKAAGAAADAAPSSARPAGGEKKHRALGLTNSMEEEVDEDPAAMIDNINVMLSECRTILDKDQGNAGEEAENGGE</sequence>
<feature type="non-terminal residue" evidence="2">
    <location>
        <position position="1"/>
    </location>
</feature>
<dbReference type="Proteomes" id="UP000266841">
    <property type="component" value="Unassembled WGS sequence"/>
</dbReference>
<keyword evidence="3" id="KW-1185">Reference proteome</keyword>
<feature type="compositionally biased region" description="Low complexity" evidence="1">
    <location>
        <begin position="1"/>
        <end position="24"/>
    </location>
</feature>
<dbReference type="AlphaFoldDB" id="K0RVW2"/>
<evidence type="ECO:0000313" key="2">
    <source>
        <dbReference type="EMBL" id="EJK57105.1"/>
    </source>
</evidence>
<accession>K0RVW2</accession>
<dbReference type="eggNOG" id="ENOG502TBBC">
    <property type="taxonomic scope" value="Eukaryota"/>
</dbReference>
<proteinExistence type="predicted"/>